<evidence type="ECO:0000313" key="1">
    <source>
        <dbReference type="EMBL" id="KAJ3225127.1"/>
    </source>
</evidence>
<dbReference type="Proteomes" id="UP001211065">
    <property type="component" value="Unassembled WGS sequence"/>
</dbReference>
<gene>
    <name evidence="1" type="ORF">HK099_007332</name>
</gene>
<dbReference type="Gene3D" id="1.25.40.10">
    <property type="entry name" value="Tetratricopeptide repeat domain"/>
    <property type="match status" value="1"/>
</dbReference>
<protein>
    <submittedName>
        <fullName evidence="1">Uncharacterized protein</fullName>
    </submittedName>
</protein>
<dbReference type="InterPro" id="IPR011990">
    <property type="entry name" value="TPR-like_helical_dom_sf"/>
</dbReference>
<reference evidence="1" key="1">
    <citation type="submission" date="2020-05" db="EMBL/GenBank/DDBJ databases">
        <title>Phylogenomic resolution of chytrid fungi.</title>
        <authorList>
            <person name="Stajich J.E."/>
            <person name="Amses K."/>
            <person name="Simmons R."/>
            <person name="Seto K."/>
            <person name="Myers J."/>
            <person name="Bonds A."/>
            <person name="Quandt C.A."/>
            <person name="Barry K."/>
            <person name="Liu P."/>
            <person name="Grigoriev I."/>
            <person name="Longcore J.E."/>
            <person name="James T.Y."/>
        </authorList>
    </citation>
    <scope>NUCLEOTIDE SEQUENCE</scope>
    <source>
        <strain evidence="1">JEL0476</strain>
    </source>
</reference>
<dbReference type="AlphaFoldDB" id="A0AAD5U5I7"/>
<accession>A0AAD5U5I7</accession>
<evidence type="ECO:0000313" key="2">
    <source>
        <dbReference type="Proteomes" id="UP001211065"/>
    </source>
</evidence>
<dbReference type="EMBL" id="JADGJW010000070">
    <property type="protein sequence ID" value="KAJ3225127.1"/>
    <property type="molecule type" value="Genomic_DNA"/>
</dbReference>
<proteinExistence type="predicted"/>
<organism evidence="1 2">
    <name type="scientific">Clydaea vesicula</name>
    <dbReference type="NCBI Taxonomy" id="447962"/>
    <lineage>
        <taxon>Eukaryota</taxon>
        <taxon>Fungi</taxon>
        <taxon>Fungi incertae sedis</taxon>
        <taxon>Chytridiomycota</taxon>
        <taxon>Chytridiomycota incertae sedis</taxon>
        <taxon>Chytridiomycetes</taxon>
        <taxon>Lobulomycetales</taxon>
        <taxon>Lobulomycetaceae</taxon>
        <taxon>Clydaea</taxon>
    </lineage>
</organism>
<keyword evidence="2" id="KW-1185">Reference proteome</keyword>
<sequence>MKHILNTSNLCILTLKRDIPKREFCLLSSVMSSNKNHPLKNMKLYQQWNKEFLSLLKKREQDLTEIYSNYDTLINSAIVTSNPFHLKSKVPPPILTVKEINALLSYLINFEQFDDAFKVLIAMRKPASLEERTLRDITLPLILPQPTLSTYLLVFDGFSRHRNNLKDFKSLNIMETIFSDLKREYLKNPDNPQLNTILHNPQFYNTLLKTYLKFGRADKVVEFWYHYNGHPSLQLIEENARIEVEENSFKTKIDDIFLDNLQDIIIPQTYMLIAIAFIKSKGLEESFKELLLPLFFDSNNSMLPDIKLCNLFLKYCIKEGNITVGKKIHRLIFQSGKQNKLLKPDLQSNPINMDSEFLHYLTLLYLKEDLNLSLKYFLFLESLQSPYRVDFNLIFSELKKECNIELLKEFILSSVDGNSESLLFFIIEILRKMLQTENLINFQTSKQEVLTKIYNNINAFYKRVWLINNNCTNTVVSEGSVKLLTVKEQEFSKKDKSLDVNSLIFDIEICEKLIKKI</sequence>
<name>A0AAD5U5I7_9FUNG</name>
<comment type="caution">
    <text evidence="1">The sequence shown here is derived from an EMBL/GenBank/DDBJ whole genome shotgun (WGS) entry which is preliminary data.</text>
</comment>